<dbReference type="Pfam" id="PF03140">
    <property type="entry name" value="DUF247"/>
    <property type="match status" value="1"/>
</dbReference>
<protein>
    <submittedName>
        <fullName evidence="2">OLC1v1036847C1</fullName>
    </submittedName>
</protein>
<gene>
    <name evidence="2" type="ORF">OLC1_LOCUS9875</name>
</gene>
<evidence type="ECO:0000256" key="1">
    <source>
        <dbReference type="SAM" id="Phobius"/>
    </source>
</evidence>
<evidence type="ECO:0000313" key="2">
    <source>
        <dbReference type="EMBL" id="CAI9099947.1"/>
    </source>
</evidence>
<dbReference type="AlphaFoldDB" id="A0AAV1CZJ9"/>
<keyword evidence="3" id="KW-1185">Reference proteome</keyword>
<dbReference type="PANTHER" id="PTHR31170:SF20">
    <property type="entry name" value="DUF247 DOMAIN PROTEIN"/>
    <property type="match status" value="1"/>
</dbReference>
<organism evidence="2 3">
    <name type="scientific">Oldenlandia corymbosa var. corymbosa</name>
    <dbReference type="NCBI Taxonomy" id="529605"/>
    <lineage>
        <taxon>Eukaryota</taxon>
        <taxon>Viridiplantae</taxon>
        <taxon>Streptophyta</taxon>
        <taxon>Embryophyta</taxon>
        <taxon>Tracheophyta</taxon>
        <taxon>Spermatophyta</taxon>
        <taxon>Magnoliopsida</taxon>
        <taxon>eudicotyledons</taxon>
        <taxon>Gunneridae</taxon>
        <taxon>Pentapetalae</taxon>
        <taxon>asterids</taxon>
        <taxon>lamiids</taxon>
        <taxon>Gentianales</taxon>
        <taxon>Rubiaceae</taxon>
        <taxon>Rubioideae</taxon>
        <taxon>Spermacoceae</taxon>
        <taxon>Hedyotis-Oldenlandia complex</taxon>
        <taxon>Oldenlandia</taxon>
    </lineage>
</organism>
<accession>A0AAV1CZJ9</accession>
<keyword evidence="1" id="KW-0812">Transmembrane</keyword>
<evidence type="ECO:0000313" key="3">
    <source>
        <dbReference type="Proteomes" id="UP001161247"/>
    </source>
</evidence>
<keyword evidence="1" id="KW-1133">Transmembrane helix</keyword>
<sequence length="474" mass="55290">MAEGMHNTDEGKKHTVNAAKHIWPFKQAKGVSPPSITDKLSMLSRDSLNINTVRIYKVPEKHRNKNQEAYMPRLVSIGLIHYGESQLQNMEEQKLKYLHHFLHTFRVGLDNLTEYVLSQEKFVMDCYEETYRSNLSKKFKVQPHEVILLDGIFVVELFLKNHFPGMREKGDIIYENPWVSDDILHDLLLFENQLPLRFLTTLYDTFVFKDAGRRLDYDIINPPSFNELAYKYFSNVGVTGKLLLPRDFRGARHFIEFLSILHMPTEQNWDANSVRQQVGIMKSNFALCPTATELRASGVRFQRGKGKHLLNVGFDSKKGVLRIPPLVVNDSTETFLRNLIAFEQSGYHSKFMTSYVILMDNLVNTHKDVDLLIKYNIIRNELGSSEQVADLFNNLYKEFVTDPREFYFMEQCRQLNDYSRDWWHMIVSTVRKWFSILERDYFNTPWSIISVIAAAVLLVLTVVQTVCSVLQVKH</sequence>
<keyword evidence="1" id="KW-0472">Membrane</keyword>
<proteinExistence type="predicted"/>
<dbReference type="PANTHER" id="PTHR31170">
    <property type="entry name" value="BNAC04G53230D PROTEIN"/>
    <property type="match status" value="1"/>
</dbReference>
<reference evidence="2" key="1">
    <citation type="submission" date="2023-03" db="EMBL/GenBank/DDBJ databases">
        <authorList>
            <person name="Julca I."/>
        </authorList>
    </citation>
    <scope>NUCLEOTIDE SEQUENCE</scope>
</reference>
<dbReference type="InterPro" id="IPR004158">
    <property type="entry name" value="DUF247_pln"/>
</dbReference>
<dbReference type="EMBL" id="OX459120">
    <property type="protein sequence ID" value="CAI9099947.1"/>
    <property type="molecule type" value="Genomic_DNA"/>
</dbReference>
<feature type="transmembrane region" description="Helical" evidence="1">
    <location>
        <begin position="446"/>
        <end position="470"/>
    </location>
</feature>
<dbReference type="Proteomes" id="UP001161247">
    <property type="component" value="Chromosome 3"/>
</dbReference>
<name>A0AAV1CZJ9_OLDCO</name>